<feature type="compositionally biased region" description="Basic and acidic residues" evidence="1">
    <location>
        <begin position="499"/>
        <end position="520"/>
    </location>
</feature>
<proteinExistence type="predicted"/>
<dbReference type="SUPFAM" id="SSF64268">
    <property type="entry name" value="PX domain"/>
    <property type="match status" value="1"/>
</dbReference>
<dbReference type="PANTHER" id="PTHR47185:SF1">
    <property type="entry name" value="PX DOMAIN-CONTAINING PROTEIN YPR097W"/>
    <property type="match status" value="1"/>
</dbReference>
<dbReference type="Proteomes" id="UP001164743">
    <property type="component" value="Chromosome 10A"/>
</dbReference>
<keyword evidence="4" id="KW-1185">Reference proteome</keyword>
<dbReference type="RefSeq" id="XP_053024867.1">
    <property type="nucleotide sequence ID" value="XM_053160943.1"/>
</dbReference>
<dbReference type="SUPFAM" id="SSF52540">
    <property type="entry name" value="P-loop containing nucleoside triphosphate hydrolases"/>
    <property type="match status" value="1"/>
</dbReference>
<dbReference type="InterPro" id="IPR047168">
    <property type="entry name" value="LEC1-like"/>
</dbReference>
<accession>A0ABY7CZ79</accession>
<dbReference type="InterPro" id="IPR005225">
    <property type="entry name" value="Small_GTP-bd"/>
</dbReference>
<dbReference type="SMART" id="SM00173">
    <property type="entry name" value="RAS"/>
    <property type="match status" value="1"/>
</dbReference>
<dbReference type="PROSITE" id="PS51419">
    <property type="entry name" value="RAB"/>
    <property type="match status" value="1"/>
</dbReference>
<dbReference type="Pfam" id="PF00787">
    <property type="entry name" value="PX"/>
    <property type="match status" value="1"/>
</dbReference>
<dbReference type="CDD" id="cd06869">
    <property type="entry name" value="PX_UP2_fungi"/>
    <property type="match status" value="1"/>
</dbReference>
<dbReference type="InterPro" id="IPR036871">
    <property type="entry name" value="PX_dom_sf"/>
</dbReference>
<dbReference type="Pfam" id="PF12828">
    <property type="entry name" value="PXB"/>
    <property type="match status" value="1"/>
</dbReference>
<name>A0ABY7CZ79_9BASI</name>
<dbReference type="SMART" id="SM00176">
    <property type="entry name" value="RAN"/>
    <property type="match status" value="1"/>
</dbReference>
<dbReference type="PRINTS" id="PR00449">
    <property type="entry name" value="RASTRNSFRMNG"/>
</dbReference>
<dbReference type="InterPro" id="IPR027417">
    <property type="entry name" value="P-loop_NTPase"/>
</dbReference>
<dbReference type="InterPro" id="IPR001806">
    <property type="entry name" value="Small_GTPase"/>
</dbReference>
<protein>
    <recommendedName>
        <fullName evidence="2">PX domain-containing protein</fullName>
    </recommendedName>
</protein>
<evidence type="ECO:0000313" key="4">
    <source>
        <dbReference type="Proteomes" id="UP001164743"/>
    </source>
</evidence>
<dbReference type="InterPro" id="IPR001683">
    <property type="entry name" value="PX_dom"/>
</dbReference>
<dbReference type="GeneID" id="77801838"/>
<evidence type="ECO:0000259" key="2">
    <source>
        <dbReference type="PROSITE" id="PS50195"/>
    </source>
</evidence>
<evidence type="ECO:0000313" key="3">
    <source>
        <dbReference type="EMBL" id="WAQ89312.1"/>
    </source>
</evidence>
<dbReference type="EMBL" id="CP110430">
    <property type="protein sequence ID" value="WAQ89312.1"/>
    <property type="molecule type" value="Genomic_DNA"/>
</dbReference>
<reference evidence="3" key="1">
    <citation type="submission" date="2022-10" db="EMBL/GenBank/DDBJ databases">
        <title>Puccinia triticina Genome sequencing and assembly.</title>
        <authorList>
            <person name="Li C."/>
        </authorList>
    </citation>
    <scope>NUCLEOTIDE SEQUENCE</scope>
    <source>
        <strain evidence="3">Pt15</strain>
    </source>
</reference>
<dbReference type="InterPro" id="IPR024555">
    <property type="entry name" value="PX-associated"/>
</dbReference>
<dbReference type="Pfam" id="PF00071">
    <property type="entry name" value="Ras"/>
    <property type="match status" value="1"/>
</dbReference>
<dbReference type="SMART" id="SM00174">
    <property type="entry name" value="RHO"/>
    <property type="match status" value="1"/>
</dbReference>
<dbReference type="PROSITE" id="PS51421">
    <property type="entry name" value="RAS"/>
    <property type="match status" value="1"/>
</dbReference>
<dbReference type="NCBIfam" id="TIGR00231">
    <property type="entry name" value="small_GTP"/>
    <property type="match status" value="1"/>
</dbReference>
<dbReference type="Gene3D" id="3.30.1520.10">
    <property type="entry name" value="Phox-like domain"/>
    <property type="match status" value="1"/>
</dbReference>
<feature type="domain" description="PX" evidence="2">
    <location>
        <begin position="443"/>
        <end position="580"/>
    </location>
</feature>
<evidence type="ECO:0000256" key="1">
    <source>
        <dbReference type="SAM" id="MobiDB-lite"/>
    </source>
</evidence>
<dbReference type="PROSITE" id="PS00675">
    <property type="entry name" value="SIGMA54_INTERACT_1"/>
    <property type="match status" value="1"/>
</dbReference>
<sequence length="1047" mass="119586">MVGRPLDLTNCQPQLRPPSPASENHPVHIHYTDSAEQEWEQLQSSSNPMANFLLKFIIIGESGTGKSCLLHHFLRSQPRQPSPHTIGVEFSSTIISLPSSSSLGSSFCRMKLQIWDTAGQERFRSVTRNYYRGAAGAILVYDITDRASFTSLSSWLADARSLASPDLIVILVGNKVDLEEDLRQVDELEASDWAKQHDCLFLETSSWTGESVSTPFLLLTRSILLSIESGRIDPDRKGSGISYGERALKRVTSWGGGSENGFEIGGKNDPQKLTPLRAHYLKRELVTLQFAAELERLSTPHVLSLLGPPFLPSHLFKDGTPIIPEQPSPPLSHHHNSDLPFLRFFFHRFVLSFPFLENVPSTFFSHKLQPFVYSFFSRNITRTDDREEETKRQKIAGKVEKHLALIMAAAIKLADNRGQEQVVRVHPNIDPTPNDDDAFVSTPIINPPDQVRLKSRMRSKIHEEFVIRTRSQATGEVYVSRRYRDFFKLAESLRAEFPDIDIRSPPPKDRSAIHTDDLPSSHHSSPTLAGEDTHHPTKIHFIREHNRLTLRAYLHRLLTRPEICNSDELYRFLTDQPIELSPEERHDAENREAIDRARENEKSRFRLEVEGRVKELDDYLRGFREELVKSDGLSRVFATIREIDSIDKLPIEYRKVIEWSRISLASTIYQVFLGSDNSSASFAQLKRMHALLPYWAMRGVLKISNPVAMIRGVLDLFLARPFGATSLVQRMFSSGLYEEIREFKEDAEKVAVKIADDRLCERIKTFVEAPREIQELFEEDARSENVDLMAVILRSPEGPKLDKAAYQRIQRASQAYERYKTYRDGLDDPALDEDIVTIFYAPLMQVYKAANISDSLVDLQKFIDDLIRTVERADEVAVRDAQKIVQTFVDLVARHEGAFYNFVHQVHSKGAGLFDGLMHWIELLVNFVRQGLTNTISLEALLPHPDTPERLALMNEIDEIIEYHRRLKIAHHERMLRRLARDGPEERASRAPDDHSSSPHRKPSAHRRNGSPAHNKAHKNKEIEPPNLLIVPTLTPLFTELVKNLLH</sequence>
<dbReference type="InterPro" id="IPR024554">
    <property type="entry name" value="LEC1-like_C"/>
</dbReference>
<dbReference type="SMART" id="SM00175">
    <property type="entry name" value="RAB"/>
    <property type="match status" value="1"/>
</dbReference>
<gene>
    <name evidence="3" type="ORF">PtA15_10A736</name>
</gene>
<dbReference type="PANTHER" id="PTHR47185">
    <property type="entry name" value="PX DOMAIN-CONTAINING PROTEIN YPR097W"/>
    <property type="match status" value="1"/>
</dbReference>
<feature type="region of interest" description="Disordered" evidence="1">
    <location>
        <begin position="1"/>
        <end position="26"/>
    </location>
</feature>
<feature type="region of interest" description="Disordered" evidence="1">
    <location>
        <begin position="499"/>
        <end position="533"/>
    </location>
</feature>
<dbReference type="SMART" id="SM00312">
    <property type="entry name" value="PX"/>
    <property type="match status" value="1"/>
</dbReference>
<organism evidence="3 4">
    <name type="scientific">Puccinia triticina</name>
    <dbReference type="NCBI Taxonomy" id="208348"/>
    <lineage>
        <taxon>Eukaryota</taxon>
        <taxon>Fungi</taxon>
        <taxon>Dikarya</taxon>
        <taxon>Basidiomycota</taxon>
        <taxon>Pucciniomycotina</taxon>
        <taxon>Pucciniomycetes</taxon>
        <taxon>Pucciniales</taxon>
        <taxon>Pucciniaceae</taxon>
        <taxon>Puccinia</taxon>
    </lineage>
</organism>
<dbReference type="InterPro" id="IPR025662">
    <property type="entry name" value="Sigma_54_int_dom_ATP-bd_1"/>
</dbReference>
<dbReference type="Pfam" id="PF12825">
    <property type="entry name" value="DUF3818"/>
    <property type="match status" value="2"/>
</dbReference>
<feature type="compositionally biased region" description="Basic and acidic residues" evidence="1">
    <location>
        <begin position="980"/>
        <end position="997"/>
    </location>
</feature>
<feature type="compositionally biased region" description="Basic residues" evidence="1">
    <location>
        <begin position="998"/>
        <end position="1019"/>
    </location>
</feature>
<dbReference type="PROSITE" id="PS50195">
    <property type="entry name" value="PX"/>
    <property type="match status" value="1"/>
</dbReference>
<dbReference type="Gene3D" id="3.40.50.300">
    <property type="entry name" value="P-loop containing nucleotide triphosphate hydrolases"/>
    <property type="match status" value="1"/>
</dbReference>
<feature type="region of interest" description="Disordered" evidence="1">
    <location>
        <begin position="980"/>
        <end position="1024"/>
    </location>
</feature>